<feature type="domain" description="AMP-binding enzyme C-terminal" evidence="6">
    <location>
        <begin position="434"/>
        <end position="508"/>
    </location>
</feature>
<dbReference type="KEGG" id="chy:CHY_0593"/>
<dbReference type="GO" id="GO:0016874">
    <property type="term" value="F:ligase activity"/>
    <property type="evidence" value="ECO:0007669"/>
    <property type="project" value="UniProtKB-KW"/>
</dbReference>
<keyword evidence="3" id="KW-0276">Fatty acid metabolism</keyword>
<dbReference type="EC" id="6.2.1.-" evidence="7"/>
<feature type="domain" description="AMP-dependent synthetase/ligase" evidence="5">
    <location>
        <begin position="18"/>
        <end position="383"/>
    </location>
</feature>
<dbReference type="NCBIfam" id="NF004837">
    <property type="entry name" value="PRK06187.1"/>
    <property type="match status" value="1"/>
</dbReference>
<protein>
    <submittedName>
        <fullName evidence="7">Medium-chain-fatty-acid--CoA ligase</fullName>
        <ecNumber evidence="7">6.2.1.-</ecNumber>
    </submittedName>
</protein>
<proteinExistence type="inferred from homology"/>
<dbReference type="AlphaFoldDB" id="Q3AEI5"/>
<dbReference type="eggNOG" id="COG0318">
    <property type="taxonomic scope" value="Bacteria"/>
</dbReference>
<dbReference type="Pfam" id="PF13193">
    <property type="entry name" value="AMP-binding_C"/>
    <property type="match status" value="1"/>
</dbReference>
<dbReference type="EMBL" id="CP000141">
    <property type="protein sequence ID" value="ABB13635.1"/>
    <property type="molecule type" value="Genomic_DNA"/>
</dbReference>
<dbReference type="InParanoid" id="Q3AEI5"/>
<keyword evidence="8" id="KW-1185">Reference proteome</keyword>
<dbReference type="SUPFAM" id="SSF56801">
    <property type="entry name" value="Acetyl-CoA synthetase-like"/>
    <property type="match status" value="1"/>
</dbReference>
<dbReference type="STRING" id="246194.CHY_0593"/>
<sequence length="532" mass="60351">MKGFGFMNFQLNLGKILKRAASYFGEKTIVSYEALERKEITYREFYSRVLALIGYLKALGVKRGSRVGVFAWNNLAHLMLYYAVPCSEAVLHPVNLRYSKEQMLYTINHAEDEVLFVEKEFLPLVAEIKSELQRVQQILPLDAVFTNFVSFAENFDQIPEDLPAKLCYTTATTGTPKGVMYSHRDLYLQSMALCMTDSFGISEKERILIMVPMFHVNSWGIPYAAAMVGATMVLPGGNFKGQFLAKIISEEKVSLAAGVPTVFQEILKAAQSENIDLGSLRTVLVGGAPLTREIIEGFARYGVEVRQVYGLTETAPFVASNYQKSTLVHLSEEEKKKQQLKIGLPAPGVEVRVVGKDGKDVPWDGESIGELWLKGPWLAREYYNDEKHTREAFVDGWFRTFDLVKIDALGYIEFCDREKDVIKSGGEWISSVAVEKYLLSHPDVKEAAVVGLPHPLWQERPVAFVTLWEQAKVTEEELLSYLRSKLLSFWVPDRILFLRELPRNSVGKVAKKLLREKYHDLLLKNPNEREKV</sequence>
<evidence type="ECO:0000256" key="1">
    <source>
        <dbReference type="ARBA" id="ARBA00006432"/>
    </source>
</evidence>
<dbReference type="Proteomes" id="UP000002706">
    <property type="component" value="Chromosome"/>
</dbReference>
<keyword evidence="2 7" id="KW-0436">Ligase</keyword>
<dbReference type="PANTHER" id="PTHR43859">
    <property type="entry name" value="ACYL-ACTIVATING ENZYME"/>
    <property type="match status" value="1"/>
</dbReference>
<dbReference type="HOGENOM" id="CLU_000022_59_5_9"/>
<evidence type="ECO:0000313" key="8">
    <source>
        <dbReference type="Proteomes" id="UP000002706"/>
    </source>
</evidence>
<dbReference type="FunFam" id="3.30.300.30:FF:000008">
    <property type="entry name" value="2,3-dihydroxybenzoate-AMP ligase"/>
    <property type="match status" value="1"/>
</dbReference>
<dbReference type="Pfam" id="PF00501">
    <property type="entry name" value="AMP-binding"/>
    <property type="match status" value="1"/>
</dbReference>
<evidence type="ECO:0000256" key="4">
    <source>
        <dbReference type="ARBA" id="ARBA00023098"/>
    </source>
</evidence>
<dbReference type="OrthoDB" id="9778383at2"/>
<evidence type="ECO:0000256" key="3">
    <source>
        <dbReference type="ARBA" id="ARBA00022832"/>
    </source>
</evidence>
<gene>
    <name evidence="7" type="primary">alkK</name>
    <name evidence="7" type="ordered locus">CHY_0593</name>
</gene>
<name>Q3AEI5_CARHZ</name>
<evidence type="ECO:0000256" key="2">
    <source>
        <dbReference type="ARBA" id="ARBA00022598"/>
    </source>
</evidence>
<evidence type="ECO:0000259" key="5">
    <source>
        <dbReference type="Pfam" id="PF00501"/>
    </source>
</evidence>
<accession>Q3AEI5</accession>
<dbReference type="InterPro" id="IPR042099">
    <property type="entry name" value="ANL_N_sf"/>
</dbReference>
<dbReference type="PANTHER" id="PTHR43859:SF4">
    <property type="entry name" value="BUTANOATE--COA LIGASE AAE1-RELATED"/>
    <property type="match status" value="1"/>
</dbReference>
<evidence type="ECO:0000313" key="7">
    <source>
        <dbReference type="EMBL" id="ABB13635.1"/>
    </source>
</evidence>
<reference evidence="7 8" key="1">
    <citation type="journal article" date="2005" name="PLoS Genet.">
        <title>Life in hot carbon monoxide: the complete genome sequence of Carboxydothermus hydrogenoformans Z-2901.</title>
        <authorList>
            <person name="Wu M."/>
            <person name="Ren Q."/>
            <person name="Durkin A.S."/>
            <person name="Daugherty S.C."/>
            <person name="Brinkac L.M."/>
            <person name="Dodson R.J."/>
            <person name="Madupu R."/>
            <person name="Sullivan S.A."/>
            <person name="Kolonay J.F."/>
            <person name="Haft D.H."/>
            <person name="Nelson W.C."/>
            <person name="Tallon L.J."/>
            <person name="Jones K.M."/>
            <person name="Ulrich L.E."/>
            <person name="Gonzalez J.M."/>
            <person name="Zhulin I.B."/>
            <person name="Robb F.T."/>
            <person name="Eisen J.A."/>
        </authorList>
    </citation>
    <scope>NUCLEOTIDE SEQUENCE [LARGE SCALE GENOMIC DNA]</scope>
    <source>
        <strain evidence="8">ATCC BAA-161 / DSM 6008 / Z-2901</strain>
    </source>
</reference>
<dbReference type="InterPro" id="IPR025110">
    <property type="entry name" value="AMP-bd_C"/>
</dbReference>
<dbReference type="Gene3D" id="3.30.300.30">
    <property type="match status" value="1"/>
</dbReference>
<organism evidence="7 8">
    <name type="scientific">Carboxydothermus hydrogenoformans (strain ATCC BAA-161 / DSM 6008 / Z-2901)</name>
    <dbReference type="NCBI Taxonomy" id="246194"/>
    <lineage>
        <taxon>Bacteria</taxon>
        <taxon>Bacillati</taxon>
        <taxon>Bacillota</taxon>
        <taxon>Clostridia</taxon>
        <taxon>Thermoanaerobacterales</taxon>
        <taxon>Thermoanaerobacteraceae</taxon>
        <taxon>Carboxydothermus</taxon>
    </lineage>
</organism>
<dbReference type="Gene3D" id="3.40.50.12780">
    <property type="entry name" value="N-terminal domain of ligase-like"/>
    <property type="match status" value="1"/>
</dbReference>
<keyword evidence="4" id="KW-0443">Lipid metabolism</keyword>
<dbReference type="GO" id="GO:0006631">
    <property type="term" value="P:fatty acid metabolic process"/>
    <property type="evidence" value="ECO:0007669"/>
    <property type="project" value="UniProtKB-KW"/>
</dbReference>
<evidence type="ECO:0000259" key="6">
    <source>
        <dbReference type="Pfam" id="PF13193"/>
    </source>
</evidence>
<dbReference type="InterPro" id="IPR045851">
    <property type="entry name" value="AMP-bd_C_sf"/>
</dbReference>
<comment type="similarity">
    <text evidence="1">Belongs to the ATP-dependent AMP-binding enzyme family.</text>
</comment>
<dbReference type="InterPro" id="IPR000873">
    <property type="entry name" value="AMP-dep_synth/lig_dom"/>
</dbReference>